<sequence>MVAVSWQCESYAGFMFQKLKQRTFGNITWLGHVVGPGLCHAVAHHFLLWVSTEPSGIAFSLFLLCHWWYDLFLVLRES</sequence>
<reference evidence="1" key="2">
    <citation type="journal article" date="2015" name="Data Brief">
        <title>Shoot transcriptome of the giant reed, Arundo donax.</title>
        <authorList>
            <person name="Barrero R.A."/>
            <person name="Guerrero F.D."/>
            <person name="Moolhuijzen P."/>
            <person name="Goolsby J.A."/>
            <person name="Tidwell J."/>
            <person name="Bellgard S.E."/>
            <person name="Bellgard M.I."/>
        </authorList>
    </citation>
    <scope>NUCLEOTIDE SEQUENCE</scope>
    <source>
        <tissue evidence="1">Shoot tissue taken approximately 20 cm above the soil surface</tissue>
    </source>
</reference>
<evidence type="ECO:0000313" key="1">
    <source>
        <dbReference type="EMBL" id="JAD33086.1"/>
    </source>
</evidence>
<dbReference type="AlphaFoldDB" id="A0A0A8Z2P6"/>
<dbReference type="EMBL" id="GBRH01264809">
    <property type="protein sequence ID" value="JAD33086.1"/>
    <property type="molecule type" value="Transcribed_RNA"/>
</dbReference>
<name>A0A0A8Z2P6_ARUDO</name>
<organism evidence="1">
    <name type="scientific">Arundo donax</name>
    <name type="common">Giant reed</name>
    <name type="synonym">Donax arundinaceus</name>
    <dbReference type="NCBI Taxonomy" id="35708"/>
    <lineage>
        <taxon>Eukaryota</taxon>
        <taxon>Viridiplantae</taxon>
        <taxon>Streptophyta</taxon>
        <taxon>Embryophyta</taxon>
        <taxon>Tracheophyta</taxon>
        <taxon>Spermatophyta</taxon>
        <taxon>Magnoliopsida</taxon>
        <taxon>Liliopsida</taxon>
        <taxon>Poales</taxon>
        <taxon>Poaceae</taxon>
        <taxon>PACMAD clade</taxon>
        <taxon>Arundinoideae</taxon>
        <taxon>Arundineae</taxon>
        <taxon>Arundo</taxon>
    </lineage>
</organism>
<reference evidence="1" key="1">
    <citation type="submission" date="2014-09" db="EMBL/GenBank/DDBJ databases">
        <authorList>
            <person name="Magalhaes I.L.F."/>
            <person name="Oliveira U."/>
            <person name="Santos F.R."/>
            <person name="Vidigal T.H.D.A."/>
            <person name="Brescovit A.D."/>
            <person name="Santos A.J."/>
        </authorList>
    </citation>
    <scope>NUCLEOTIDE SEQUENCE</scope>
    <source>
        <tissue evidence="1">Shoot tissue taken approximately 20 cm above the soil surface</tissue>
    </source>
</reference>
<proteinExistence type="predicted"/>
<protein>
    <submittedName>
        <fullName evidence="1">Uncharacterized protein</fullName>
    </submittedName>
</protein>
<accession>A0A0A8Z2P6</accession>